<keyword evidence="1 3" id="KW-0547">Nucleotide-binding</keyword>
<dbReference type="Pfam" id="PF13538">
    <property type="entry name" value="UvrD_C_2"/>
    <property type="match status" value="1"/>
</dbReference>
<dbReference type="RefSeq" id="WP_057825425.1">
    <property type="nucleotide sequence ID" value="NZ_AZFX01000087.1"/>
</dbReference>
<accession>A0A0R1VST1</accession>
<evidence type="ECO:0000259" key="8">
    <source>
        <dbReference type="Pfam" id="PF23139"/>
    </source>
</evidence>
<feature type="domain" description="ATP-dependent RecD2 DNA helicase OB-fold" evidence="8">
    <location>
        <begin position="10"/>
        <end position="85"/>
    </location>
</feature>
<dbReference type="CDD" id="cd18809">
    <property type="entry name" value="SF1_C_RecD"/>
    <property type="match status" value="1"/>
</dbReference>
<dbReference type="InterPro" id="IPR006345">
    <property type="entry name" value="RecD2"/>
</dbReference>
<dbReference type="AlphaFoldDB" id="A0A0R1VST1"/>
<dbReference type="Pfam" id="PF14490">
    <property type="entry name" value="HHH_RecD2"/>
    <property type="match status" value="1"/>
</dbReference>
<dbReference type="Gene3D" id="2.30.30.940">
    <property type="match status" value="1"/>
</dbReference>
<comment type="catalytic activity">
    <reaction evidence="3">
        <text>ATP + H2O = ADP + phosphate + H(+)</text>
        <dbReference type="Rhea" id="RHEA:13065"/>
        <dbReference type="ChEBI" id="CHEBI:15377"/>
        <dbReference type="ChEBI" id="CHEBI:15378"/>
        <dbReference type="ChEBI" id="CHEBI:30616"/>
        <dbReference type="ChEBI" id="CHEBI:43474"/>
        <dbReference type="ChEBI" id="CHEBI:456216"/>
        <dbReference type="EC" id="5.6.2.3"/>
    </reaction>
</comment>
<keyword evidence="3" id="KW-0378">Hydrolase</keyword>
<dbReference type="Proteomes" id="UP000051315">
    <property type="component" value="Unassembled WGS sequence"/>
</dbReference>
<feature type="region of interest" description="Disordered" evidence="4">
    <location>
        <begin position="753"/>
        <end position="784"/>
    </location>
</feature>
<feature type="domain" description="ATP-dependent RecD2 DNA helicase SH3" evidence="7">
    <location>
        <begin position="584"/>
        <end position="655"/>
    </location>
</feature>
<evidence type="ECO:0000256" key="1">
    <source>
        <dbReference type="ARBA" id="ARBA00022741"/>
    </source>
</evidence>
<dbReference type="InterPro" id="IPR027417">
    <property type="entry name" value="P-loop_NTPase"/>
</dbReference>
<evidence type="ECO:0000259" key="7">
    <source>
        <dbReference type="Pfam" id="PF18335"/>
    </source>
</evidence>
<feature type="compositionally biased region" description="Basic and acidic residues" evidence="4">
    <location>
        <begin position="764"/>
        <end position="782"/>
    </location>
</feature>
<comment type="function">
    <text evidence="3">DNA-dependent ATPase and ATP-dependent 5'-3' DNA helicase. Has no activity on blunt DNA or DNA with 3'-overhangs, requires at least 10 bases of 5'-ssDNA for helicase activity.</text>
</comment>
<dbReference type="GO" id="GO:0016887">
    <property type="term" value="F:ATP hydrolysis activity"/>
    <property type="evidence" value="ECO:0007669"/>
    <property type="project" value="RHEA"/>
</dbReference>
<keyword evidence="3" id="KW-0238">DNA-binding</keyword>
<protein>
    <recommendedName>
        <fullName evidence="3">ATP-dependent RecD2 DNA helicase</fullName>
        <ecNumber evidence="3">5.6.2.3</ecNumber>
    </recommendedName>
    <alternativeName>
        <fullName evidence="3">DNA 5'-3' helicase subunit RecD2</fullName>
    </alternativeName>
</protein>
<dbReference type="GO" id="GO:0017116">
    <property type="term" value="F:single-stranded DNA helicase activity"/>
    <property type="evidence" value="ECO:0007669"/>
    <property type="project" value="TreeGrafter"/>
</dbReference>
<evidence type="ECO:0000259" key="5">
    <source>
        <dbReference type="Pfam" id="PF13538"/>
    </source>
</evidence>
<dbReference type="EC" id="5.6.2.3" evidence="3"/>
<evidence type="ECO:0000259" key="6">
    <source>
        <dbReference type="Pfam" id="PF14490"/>
    </source>
</evidence>
<feature type="domain" description="UvrD-like helicase C-terminal" evidence="5">
    <location>
        <begin position="672"/>
        <end position="720"/>
    </location>
</feature>
<dbReference type="CDD" id="cd17933">
    <property type="entry name" value="DEXSc_RecD-like"/>
    <property type="match status" value="1"/>
</dbReference>
<dbReference type="Pfam" id="PF23139">
    <property type="entry name" value="OB_YrrC"/>
    <property type="match status" value="1"/>
</dbReference>
<comment type="caution">
    <text evidence="9">The sequence shown here is derived from an EMBL/GenBank/DDBJ whole genome shotgun (WGS) entry which is preliminary data.</text>
</comment>
<dbReference type="InterPro" id="IPR041451">
    <property type="entry name" value="RecD2_SH13"/>
</dbReference>
<organism evidence="9 10">
    <name type="scientific">Lapidilactobacillus concavus DSM 17758</name>
    <dbReference type="NCBI Taxonomy" id="1423735"/>
    <lineage>
        <taxon>Bacteria</taxon>
        <taxon>Bacillati</taxon>
        <taxon>Bacillota</taxon>
        <taxon>Bacilli</taxon>
        <taxon>Lactobacillales</taxon>
        <taxon>Lactobacillaceae</taxon>
        <taxon>Lapidilactobacillus</taxon>
    </lineage>
</organism>
<evidence type="ECO:0000313" key="10">
    <source>
        <dbReference type="Proteomes" id="UP000051315"/>
    </source>
</evidence>
<feature type="binding site" evidence="3">
    <location>
        <begin position="360"/>
        <end position="364"/>
    </location>
    <ligand>
        <name>ATP</name>
        <dbReference type="ChEBI" id="CHEBI:30616"/>
    </ligand>
</feature>
<dbReference type="STRING" id="1423735.FC15_GL000569"/>
<keyword evidence="2 3" id="KW-0067">ATP-binding</keyword>
<proteinExistence type="inferred from homology"/>
<keyword evidence="3" id="KW-0413">Isomerase</keyword>
<feature type="domain" description="ATP-dependent RecD2 DNA helicase-like helix-hairpin-helix" evidence="6">
    <location>
        <begin position="153"/>
        <end position="242"/>
    </location>
</feature>
<name>A0A0R1VST1_9LACO</name>
<dbReference type="InterPro" id="IPR055446">
    <property type="entry name" value="RecD2_N_OB"/>
</dbReference>
<evidence type="ECO:0000256" key="4">
    <source>
        <dbReference type="SAM" id="MobiDB-lite"/>
    </source>
</evidence>
<gene>
    <name evidence="3" type="primary">recD2</name>
    <name evidence="9" type="ORF">FC15_GL000569</name>
</gene>
<dbReference type="PATRIC" id="fig|1423735.3.peg.596"/>
<dbReference type="PANTHER" id="PTHR43788:SF6">
    <property type="entry name" value="DNA HELICASE B"/>
    <property type="match status" value="1"/>
</dbReference>
<dbReference type="InterPro" id="IPR029493">
    <property type="entry name" value="RecD2-like_HHH"/>
</dbReference>
<dbReference type="SUPFAM" id="SSF52540">
    <property type="entry name" value="P-loop containing nucleoside triphosphate hydrolases"/>
    <property type="match status" value="2"/>
</dbReference>
<dbReference type="InterPro" id="IPR050534">
    <property type="entry name" value="Coronavir_polyprotein_1ab"/>
</dbReference>
<sequence>MMKTIQGNVTLEGLIDGVLFESPTSLFKIISVKITKKNFDWDDATIIVTGSFGELNLDERYEFSGQVVSHPKYGRQFQTDNYHLMSPDTESSLVAYFSGTQFKGVGKATAQKIINHLGLDAIDKILANADVLQEVGLKPAQQQAVVAQLAQSHGTEQAMITLAEYGFGPRLVDQIISKYHSDALAVIQKNPYQLVYDIQGIGFKRADQVAAKLGIAADAQVRIEAALIQFLRNDLATNGNTYSDPRAVLEGALALLSDSRFEVPSDQQVADELVALAASGGIIVEEKRIYLHSSYQSEFEITNRLQKLLTAKEKSWSVKSFDQELKALSRWLKVVYDQQQVDAIKMALDQPISILTGGPGTGKTTILSAVVTLFAKKNHLSLDPKDYEDEPFPIRLAAPTGRAAKRLSETIGLPAQTIHRLLGLTAMDDQPFQEQAQEIQGRLLIIDEMSMVDQQLFQTLLQAVPEGMQVVLVGDQDQLPSVGPGRVFADLIASHCVPTTKLTKIYRQSTGSTIISLARDINQGMIPDNLTDNLPDRSFIACLPGQVEHIVEQVIQKSIARGFSLEETQILAPMYRGVAGIDAMNNGVQNLVNPKKAAATKEIKFGQVTYRIGDKVIQLQNDGQRGIYNGDIGRVTGIEEASKKNDHQAKLIVDFSGNEVELVAADWRNLSLAYCVSIHKSQGSEYELVILPLTMQSHRMLQRKLLYTAITRARAKLVMVGQKEAFVQAILAEGTERRTTLAQRIRRLMNPDEVNDAPKTADTQVDHKKETASQAQTEDRNSDLAATVEDPQTFRLTATLIASGKIDPMIGMENIKLTTKTSA</sequence>
<dbReference type="Gene3D" id="3.40.50.300">
    <property type="entry name" value="P-loop containing nucleotide triphosphate hydrolases"/>
    <property type="match status" value="2"/>
</dbReference>
<evidence type="ECO:0000256" key="2">
    <source>
        <dbReference type="ARBA" id="ARBA00022840"/>
    </source>
</evidence>
<keyword evidence="3" id="KW-0347">Helicase</keyword>
<dbReference type="GO" id="GO:0043139">
    <property type="term" value="F:5'-3' DNA helicase activity"/>
    <property type="evidence" value="ECO:0007669"/>
    <property type="project" value="UniProtKB-UniRule"/>
</dbReference>
<reference evidence="9 10" key="1">
    <citation type="journal article" date="2015" name="Genome Announc.">
        <title>Expanding the biotechnology potential of lactobacilli through comparative genomics of 213 strains and associated genera.</title>
        <authorList>
            <person name="Sun Z."/>
            <person name="Harris H.M."/>
            <person name="McCann A."/>
            <person name="Guo C."/>
            <person name="Argimon S."/>
            <person name="Zhang W."/>
            <person name="Yang X."/>
            <person name="Jeffery I.B."/>
            <person name="Cooney J.C."/>
            <person name="Kagawa T.F."/>
            <person name="Liu W."/>
            <person name="Song Y."/>
            <person name="Salvetti E."/>
            <person name="Wrobel A."/>
            <person name="Rasinkangas P."/>
            <person name="Parkhill J."/>
            <person name="Rea M.C."/>
            <person name="O'Sullivan O."/>
            <person name="Ritari J."/>
            <person name="Douillard F.P."/>
            <person name="Paul Ross R."/>
            <person name="Yang R."/>
            <person name="Briner A.E."/>
            <person name="Felis G.E."/>
            <person name="de Vos W.M."/>
            <person name="Barrangou R."/>
            <person name="Klaenhammer T.R."/>
            <person name="Caufield P.W."/>
            <person name="Cui Y."/>
            <person name="Zhang H."/>
            <person name="O'Toole P.W."/>
        </authorList>
    </citation>
    <scope>NUCLEOTIDE SEQUENCE [LARGE SCALE GENOMIC DNA]</scope>
    <source>
        <strain evidence="9 10">DSM 17758</strain>
    </source>
</reference>
<dbReference type="GO" id="GO:0005524">
    <property type="term" value="F:ATP binding"/>
    <property type="evidence" value="ECO:0007669"/>
    <property type="project" value="UniProtKB-UniRule"/>
</dbReference>
<dbReference type="EMBL" id="AZFX01000087">
    <property type="protein sequence ID" value="KRM08501.1"/>
    <property type="molecule type" value="Genomic_DNA"/>
</dbReference>
<dbReference type="InterPro" id="IPR027785">
    <property type="entry name" value="UvrD-like_helicase_C"/>
</dbReference>
<evidence type="ECO:0000313" key="9">
    <source>
        <dbReference type="EMBL" id="KRM08501.1"/>
    </source>
</evidence>
<evidence type="ECO:0000256" key="3">
    <source>
        <dbReference type="HAMAP-Rule" id="MF_01488"/>
    </source>
</evidence>
<dbReference type="GO" id="GO:0009338">
    <property type="term" value="C:exodeoxyribonuclease V complex"/>
    <property type="evidence" value="ECO:0007669"/>
    <property type="project" value="TreeGrafter"/>
</dbReference>
<comment type="similarity">
    <text evidence="3">Belongs to the RecD family. RecD2 subfamily.</text>
</comment>
<dbReference type="NCBIfam" id="TIGR01448">
    <property type="entry name" value="recD_rel"/>
    <property type="match status" value="1"/>
</dbReference>
<dbReference type="GO" id="GO:0006310">
    <property type="term" value="P:DNA recombination"/>
    <property type="evidence" value="ECO:0007669"/>
    <property type="project" value="InterPro"/>
</dbReference>
<dbReference type="Pfam" id="PF13604">
    <property type="entry name" value="AAA_30"/>
    <property type="match status" value="1"/>
</dbReference>
<dbReference type="Pfam" id="PF18335">
    <property type="entry name" value="SH3_13"/>
    <property type="match status" value="1"/>
</dbReference>
<dbReference type="PANTHER" id="PTHR43788">
    <property type="entry name" value="DNA2/NAM7 HELICASE FAMILY MEMBER"/>
    <property type="match status" value="1"/>
</dbReference>
<dbReference type="GO" id="GO:0003677">
    <property type="term" value="F:DNA binding"/>
    <property type="evidence" value="ECO:0007669"/>
    <property type="project" value="UniProtKB-UniRule"/>
</dbReference>
<keyword evidence="10" id="KW-1185">Reference proteome</keyword>
<dbReference type="HAMAP" id="MF_01488">
    <property type="entry name" value="RecD2"/>
    <property type="match status" value="1"/>
</dbReference>